<evidence type="ECO:0000313" key="2">
    <source>
        <dbReference type="EMBL" id="KAK8959465.1"/>
    </source>
</evidence>
<keyword evidence="3" id="KW-1185">Reference proteome</keyword>
<dbReference type="EMBL" id="JBBWWR010000011">
    <property type="protein sequence ID" value="KAK8959465.1"/>
    <property type="molecule type" value="Genomic_DNA"/>
</dbReference>
<protein>
    <submittedName>
        <fullName evidence="2">Uncharacterized protein</fullName>
    </submittedName>
</protein>
<dbReference type="Proteomes" id="UP001412067">
    <property type="component" value="Unassembled WGS sequence"/>
</dbReference>
<organism evidence="2 3">
    <name type="scientific">Platanthera guangdongensis</name>
    <dbReference type="NCBI Taxonomy" id="2320717"/>
    <lineage>
        <taxon>Eukaryota</taxon>
        <taxon>Viridiplantae</taxon>
        <taxon>Streptophyta</taxon>
        <taxon>Embryophyta</taxon>
        <taxon>Tracheophyta</taxon>
        <taxon>Spermatophyta</taxon>
        <taxon>Magnoliopsida</taxon>
        <taxon>Liliopsida</taxon>
        <taxon>Asparagales</taxon>
        <taxon>Orchidaceae</taxon>
        <taxon>Orchidoideae</taxon>
        <taxon>Orchideae</taxon>
        <taxon>Orchidinae</taxon>
        <taxon>Platanthera</taxon>
    </lineage>
</organism>
<keyword evidence="1" id="KW-1133">Transmembrane helix</keyword>
<proteinExistence type="predicted"/>
<reference evidence="2 3" key="1">
    <citation type="journal article" date="2022" name="Nat. Plants">
        <title>Genomes of leafy and leafless Platanthera orchids illuminate the evolution of mycoheterotrophy.</title>
        <authorList>
            <person name="Li M.H."/>
            <person name="Liu K.W."/>
            <person name="Li Z."/>
            <person name="Lu H.C."/>
            <person name="Ye Q.L."/>
            <person name="Zhang D."/>
            <person name="Wang J.Y."/>
            <person name="Li Y.F."/>
            <person name="Zhong Z.M."/>
            <person name="Liu X."/>
            <person name="Yu X."/>
            <person name="Liu D.K."/>
            <person name="Tu X.D."/>
            <person name="Liu B."/>
            <person name="Hao Y."/>
            <person name="Liao X.Y."/>
            <person name="Jiang Y.T."/>
            <person name="Sun W.H."/>
            <person name="Chen J."/>
            <person name="Chen Y.Q."/>
            <person name="Ai Y."/>
            <person name="Zhai J.W."/>
            <person name="Wu S.S."/>
            <person name="Zhou Z."/>
            <person name="Hsiao Y.Y."/>
            <person name="Wu W.L."/>
            <person name="Chen Y.Y."/>
            <person name="Lin Y.F."/>
            <person name="Hsu J.L."/>
            <person name="Li C.Y."/>
            <person name="Wang Z.W."/>
            <person name="Zhao X."/>
            <person name="Zhong W.Y."/>
            <person name="Ma X.K."/>
            <person name="Ma L."/>
            <person name="Huang J."/>
            <person name="Chen G.Z."/>
            <person name="Huang M.Z."/>
            <person name="Huang L."/>
            <person name="Peng D.H."/>
            <person name="Luo Y.B."/>
            <person name="Zou S.Q."/>
            <person name="Chen S.P."/>
            <person name="Lan S."/>
            <person name="Tsai W.C."/>
            <person name="Van de Peer Y."/>
            <person name="Liu Z.J."/>
        </authorList>
    </citation>
    <scope>NUCLEOTIDE SEQUENCE [LARGE SCALE GENOMIC DNA]</scope>
    <source>
        <strain evidence="2">Lor288</strain>
    </source>
</reference>
<gene>
    <name evidence="2" type="ORF">KSP40_PGU010767</name>
</gene>
<evidence type="ECO:0000256" key="1">
    <source>
        <dbReference type="SAM" id="Phobius"/>
    </source>
</evidence>
<evidence type="ECO:0000313" key="3">
    <source>
        <dbReference type="Proteomes" id="UP001412067"/>
    </source>
</evidence>
<keyword evidence="1" id="KW-0472">Membrane</keyword>
<keyword evidence="1" id="KW-0812">Transmembrane</keyword>
<name>A0ABR2M749_9ASPA</name>
<feature type="transmembrane region" description="Helical" evidence="1">
    <location>
        <begin position="63"/>
        <end position="81"/>
    </location>
</feature>
<comment type="caution">
    <text evidence="2">The sequence shown here is derived from an EMBL/GenBank/DDBJ whole genome shotgun (WGS) entry which is preliminary data.</text>
</comment>
<accession>A0ABR2M749</accession>
<sequence>MFLLSDDIDFHMKFPFFSMFCIMVRTMNLVTREATQSKLWLVDLAGSCGNMCFASLGLRITNIYLYLIMFVVFIMCMFTGVKNERIKYLHPPPSDKSYHQAVTVN</sequence>